<name>A0ABP0YLW4_9ROSI</name>
<gene>
    <name evidence="1" type="ORF">CITCOLO1_LOCUS12978</name>
</gene>
<evidence type="ECO:0000313" key="1">
    <source>
        <dbReference type="EMBL" id="CAK9320922.1"/>
    </source>
</evidence>
<keyword evidence="2" id="KW-1185">Reference proteome</keyword>
<dbReference type="EMBL" id="OZ021738">
    <property type="protein sequence ID" value="CAK9320922.1"/>
    <property type="molecule type" value="Genomic_DNA"/>
</dbReference>
<organism evidence="1 2">
    <name type="scientific">Citrullus colocynthis</name>
    <name type="common">colocynth</name>
    <dbReference type="NCBI Taxonomy" id="252529"/>
    <lineage>
        <taxon>Eukaryota</taxon>
        <taxon>Viridiplantae</taxon>
        <taxon>Streptophyta</taxon>
        <taxon>Embryophyta</taxon>
        <taxon>Tracheophyta</taxon>
        <taxon>Spermatophyta</taxon>
        <taxon>Magnoliopsida</taxon>
        <taxon>eudicotyledons</taxon>
        <taxon>Gunneridae</taxon>
        <taxon>Pentapetalae</taxon>
        <taxon>rosids</taxon>
        <taxon>fabids</taxon>
        <taxon>Cucurbitales</taxon>
        <taxon>Cucurbitaceae</taxon>
        <taxon>Benincaseae</taxon>
        <taxon>Citrullus</taxon>
    </lineage>
</organism>
<reference evidence="1 2" key="1">
    <citation type="submission" date="2024-03" db="EMBL/GenBank/DDBJ databases">
        <authorList>
            <person name="Gkanogiannis A."/>
            <person name="Becerra Lopez-Lavalle L."/>
        </authorList>
    </citation>
    <scope>NUCLEOTIDE SEQUENCE [LARGE SCALE GENOMIC DNA]</scope>
</reference>
<accession>A0ABP0YLW4</accession>
<dbReference type="Proteomes" id="UP001642487">
    <property type="component" value="Chromosome 4"/>
</dbReference>
<sequence>MGVKRKYAKTVKKDRESVWVILIIWGFWSENGRERNGNGGVTTGTGAQCLPVVTLLHAILRSDALSHPHSILQPLSNGPGPILFLALIGPNWEEAALLGH</sequence>
<evidence type="ECO:0000313" key="2">
    <source>
        <dbReference type="Proteomes" id="UP001642487"/>
    </source>
</evidence>
<protein>
    <submittedName>
        <fullName evidence="1">Uncharacterized protein</fullName>
    </submittedName>
</protein>
<proteinExistence type="predicted"/>